<evidence type="ECO:0000259" key="1">
    <source>
        <dbReference type="Pfam" id="PF00156"/>
    </source>
</evidence>
<accession>A0A1G5ZYM0</accession>
<dbReference type="CDD" id="cd14728">
    <property type="entry name" value="Ere-like"/>
    <property type="match status" value="1"/>
</dbReference>
<dbReference type="PANTHER" id="PTHR31299">
    <property type="entry name" value="ESTERASE, PUTATIVE (AFU_ORTHOLOGUE AFUA_1G05850)-RELATED"/>
    <property type="match status" value="1"/>
</dbReference>
<dbReference type="RefSeq" id="WP_091586626.1">
    <property type="nucleotide sequence ID" value="NZ_FMXM01000059.1"/>
</dbReference>
<proteinExistence type="predicted"/>
<dbReference type="InterPro" id="IPR052036">
    <property type="entry name" value="Hydrolase/PRTase-associated"/>
</dbReference>
<dbReference type="AlphaFoldDB" id="A0A1G5ZYM0"/>
<dbReference type="Proteomes" id="UP000198588">
    <property type="component" value="Unassembled WGS sequence"/>
</dbReference>
<evidence type="ECO:0000313" key="2">
    <source>
        <dbReference type="EMBL" id="SDA99792.1"/>
    </source>
</evidence>
<protein>
    <submittedName>
        <fullName evidence="2">Erythromycin esterase homolog</fullName>
    </submittedName>
</protein>
<dbReference type="EMBL" id="FMXM01000059">
    <property type="protein sequence ID" value="SDA99792.1"/>
    <property type="molecule type" value="Genomic_DNA"/>
</dbReference>
<gene>
    <name evidence="2" type="ORF">SAMN02927914_06722</name>
</gene>
<dbReference type="CDD" id="cd06223">
    <property type="entry name" value="PRTases_typeI"/>
    <property type="match status" value="1"/>
</dbReference>
<dbReference type="Gene3D" id="3.40.50.1820">
    <property type="entry name" value="alpha/beta hydrolase"/>
    <property type="match status" value="1"/>
</dbReference>
<feature type="domain" description="Phosphoribosyltransferase" evidence="1">
    <location>
        <begin position="26"/>
        <end position="200"/>
    </location>
</feature>
<dbReference type="Pfam" id="PF05139">
    <property type="entry name" value="Erythro_esteras"/>
    <property type="match status" value="1"/>
</dbReference>
<sequence>MTASSIRFADRPDAGRQLAARLLPMGLDKPVVYALPRGGVPVALEIARALRAPLDLILVRKIGAPGAPEVALGAVVDGANPQTVINEEVRRRSGADDIFLERARARELAELERRRSRYLGSRLGVDPAGHTAIIVDDGLATGATMKAAILAMKRRGAKKICVAIPVAPAEAVEAIGEQADLVVCLHRAENFYGVGGFYDDFHQLTDEETVGLLRQGWAESPDASRSLPAGLAKRQVAVPPLGLVGDLCVPADPRGIVLFAHGSGSSRLSPRNVAVADTLNAHGFATLLFDLLKPVEAHDRRNVFDISLLAERVTEAALYISSEPDIADLPLGLFGASTGAAAALLAAAELRNRIAAVVSRGGRPDLAGTRLAEVAAPTLLIVGGEDRHVLELNRQALAALTCEKLLKIVPKAGHVFEEPGALETVTEMANAWFQHYLSPAALEPAPVAPSVEPGKPAQPVSIISALRDAVEPLPAPDDPAFASAFDRFASSRVVLLGEASHGTSEFYRARAAITRRLIEHHGFTVVAVEADWPDAAAIDRHIRQLPYQPTRVSPFTRFPTWMWRNRDVDDFIGFLRRHNDAKPPEERVSFHGLDLYSMTASIAAVLTYLDRVDPAAAAEARARYGCLAPWSRELAAYGRASLSKGYALCELPVARTLVDLLQNELRYASRDGEQFFDATQNARLVANAERYYRVMYYGSHESWNLRDRHMFETLQRVLAWAGPDGKAVVWAHNSHIGDARFTDMGAERGEVNIGQLCRQAYGSEVALIGFGTHSGTVAAASEWDAPMEIKTVRPSRPDSYEWLCHQLGHERFLLDLRRGLESSLRSALAQPRLERYIGVIYRPETERWSHYSSASLPDQYDAFVWFDQTHAVVPLPTQVTAGEDETYPFGL</sequence>
<dbReference type="Gene3D" id="3.40.50.2020">
    <property type="match status" value="1"/>
</dbReference>
<dbReference type="SUPFAM" id="SSF53271">
    <property type="entry name" value="PRTase-like"/>
    <property type="match status" value="1"/>
</dbReference>
<dbReference type="Gene3D" id="3.40.1660.10">
    <property type="entry name" value="EreA-like (biosynthetic domain)"/>
    <property type="match status" value="1"/>
</dbReference>
<evidence type="ECO:0000313" key="3">
    <source>
        <dbReference type="Proteomes" id="UP000198588"/>
    </source>
</evidence>
<organism evidence="2 3">
    <name type="scientific">Mesorhizobium qingshengii</name>
    <dbReference type="NCBI Taxonomy" id="1165689"/>
    <lineage>
        <taxon>Bacteria</taxon>
        <taxon>Pseudomonadati</taxon>
        <taxon>Pseudomonadota</taxon>
        <taxon>Alphaproteobacteria</taxon>
        <taxon>Hyphomicrobiales</taxon>
        <taxon>Phyllobacteriaceae</taxon>
        <taxon>Mesorhizobium</taxon>
    </lineage>
</organism>
<dbReference type="Gene3D" id="3.30.1870.10">
    <property type="entry name" value="EreA-like, domain 2"/>
    <property type="match status" value="1"/>
</dbReference>
<dbReference type="STRING" id="1165689.SAMN02927914_06722"/>
<dbReference type="InterPro" id="IPR029057">
    <property type="entry name" value="PRTase-like"/>
</dbReference>
<dbReference type="OrthoDB" id="9810066at2"/>
<dbReference type="GO" id="GO:0046677">
    <property type="term" value="P:response to antibiotic"/>
    <property type="evidence" value="ECO:0007669"/>
    <property type="project" value="InterPro"/>
</dbReference>
<dbReference type="SUPFAM" id="SSF53474">
    <property type="entry name" value="alpha/beta-Hydrolases"/>
    <property type="match status" value="1"/>
</dbReference>
<dbReference type="PANTHER" id="PTHR31299:SF0">
    <property type="entry name" value="ESTERASE, PUTATIVE (AFU_ORTHOLOGUE AFUA_1G05850)-RELATED"/>
    <property type="match status" value="1"/>
</dbReference>
<dbReference type="InterPro" id="IPR000836">
    <property type="entry name" value="PRTase_dom"/>
</dbReference>
<dbReference type="Gene3D" id="3.30.1310.20">
    <property type="entry name" value="PRTase-like"/>
    <property type="match status" value="1"/>
</dbReference>
<dbReference type="InterPro" id="IPR007815">
    <property type="entry name" value="Emycin_Estase"/>
</dbReference>
<name>A0A1G5ZYM0_9HYPH</name>
<dbReference type="InterPro" id="IPR029058">
    <property type="entry name" value="AB_hydrolase_fold"/>
</dbReference>
<dbReference type="Pfam" id="PF00156">
    <property type="entry name" value="Pribosyltran"/>
    <property type="match status" value="1"/>
</dbReference>
<dbReference type="SUPFAM" id="SSF159501">
    <property type="entry name" value="EreA/ChaN-like"/>
    <property type="match status" value="1"/>
</dbReference>
<reference evidence="2 3" key="1">
    <citation type="submission" date="2016-10" db="EMBL/GenBank/DDBJ databases">
        <authorList>
            <person name="de Groot N.N."/>
        </authorList>
    </citation>
    <scope>NUCLEOTIDE SEQUENCE [LARGE SCALE GENOMIC DNA]</scope>
    <source>
        <strain evidence="2 3">CGMCC 1.12097</strain>
    </source>
</reference>